<evidence type="ECO:0000313" key="5">
    <source>
        <dbReference type="Proteomes" id="UP000576969"/>
    </source>
</evidence>
<dbReference type="GO" id="GO:0004022">
    <property type="term" value="F:alcohol dehydrogenase (NAD+) activity"/>
    <property type="evidence" value="ECO:0007669"/>
    <property type="project" value="TreeGrafter"/>
</dbReference>
<feature type="domain" description="Alcohol dehydrogenase iron-type/glycerol dehydrogenase GldA" evidence="2">
    <location>
        <begin position="15"/>
        <end position="172"/>
    </location>
</feature>
<reference evidence="4 5" key="1">
    <citation type="submission" date="2020-07" db="EMBL/GenBank/DDBJ databases">
        <title>Sequencing the genomes of 1000 actinobacteria strains.</title>
        <authorList>
            <person name="Klenk H.-P."/>
        </authorList>
    </citation>
    <scope>NUCLEOTIDE SEQUENCE [LARGE SCALE GENOMIC DNA]</scope>
    <source>
        <strain evidence="4 5">DSM 24662</strain>
    </source>
</reference>
<dbReference type="InterPro" id="IPR018211">
    <property type="entry name" value="ADH_Fe_CS"/>
</dbReference>
<dbReference type="SUPFAM" id="SSF56796">
    <property type="entry name" value="Dehydroquinate synthase-like"/>
    <property type="match status" value="1"/>
</dbReference>
<evidence type="ECO:0000259" key="3">
    <source>
        <dbReference type="Pfam" id="PF25137"/>
    </source>
</evidence>
<dbReference type="AlphaFoldDB" id="A0A7Y9KIU1"/>
<dbReference type="PROSITE" id="PS00913">
    <property type="entry name" value="ADH_IRON_1"/>
    <property type="match status" value="1"/>
</dbReference>
<dbReference type="Gene3D" id="1.20.1090.10">
    <property type="entry name" value="Dehydroquinate synthase-like - alpha domain"/>
    <property type="match status" value="1"/>
</dbReference>
<dbReference type="InterPro" id="IPR001670">
    <property type="entry name" value="ADH_Fe/GldA"/>
</dbReference>
<feature type="domain" description="Fe-containing alcohol dehydrogenase-like C-terminal" evidence="3">
    <location>
        <begin position="195"/>
        <end position="380"/>
    </location>
</feature>
<accession>A0A7Y9KIU1</accession>
<proteinExistence type="predicted"/>
<sequence length="401" mass="40889">MVSMMMQGTTEFIAPRVTLAGRGTTAKLGEYLVPRGFTTSSVLVVVDDHLRDNEAYLRLERGLRRAELSPTVIGGLGTEPDDGRIDEAAERARGVDYAYVIGVGGGSVMDAAKMLAVLVRNGGGAADWVGPIEPPGGIAPLAFVPSTCGTGAEVTRAAMVTVGGAKRISVSSRYPGGHVVLDPGILDGLPAAVIASTGLDALAHAAEAMMSKDRSWSTVRNSVSAIESLVANIEAAVRGDRDALEECFYASHAAGLALNAGVQLGHSVAYCIANVVHVPHGIASGLALPYCIAYNSRALDGSSTGKVLSRAVTGGLGDTLSDASASLDGLLSRLSMPRSLSDLGISASVAQGMADTCYGDYPRPANPAPLLLASLRDLFAAMHAGDLQAAFSASPGAGDGA</sequence>
<dbReference type="CDD" id="cd08551">
    <property type="entry name" value="Fe-ADH"/>
    <property type="match status" value="1"/>
</dbReference>
<dbReference type="Pfam" id="PF25137">
    <property type="entry name" value="ADH_Fe_C"/>
    <property type="match status" value="1"/>
</dbReference>
<gene>
    <name evidence="4" type="ORF">BJ991_000994</name>
</gene>
<dbReference type="Pfam" id="PF00465">
    <property type="entry name" value="Fe-ADH"/>
    <property type="match status" value="1"/>
</dbReference>
<dbReference type="Gene3D" id="3.40.50.1970">
    <property type="match status" value="1"/>
</dbReference>
<dbReference type="PANTHER" id="PTHR11496">
    <property type="entry name" value="ALCOHOL DEHYDROGENASE"/>
    <property type="match status" value="1"/>
</dbReference>
<evidence type="ECO:0000313" key="4">
    <source>
        <dbReference type="EMBL" id="NYE18966.1"/>
    </source>
</evidence>
<dbReference type="Proteomes" id="UP000576969">
    <property type="component" value="Unassembled WGS sequence"/>
</dbReference>
<protein>
    <submittedName>
        <fullName evidence="4">Alcohol dehydrogenase class IV</fullName>
    </submittedName>
</protein>
<comment type="caution">
    <text evidence="4">The sequence shown here is derived from an EMBL/GenBank/DDBJ whole genome shotgun (WGS) entry which is preliminary data.</text>
</comment>
<organism evidence="4 5">
    <name type="scientific">Microbacterium immunditiarum</name>
    <dbReference type="NCBI Taxonomy" id="337480"/>
    <lineage>
        <taxon>Bacteria</taxon>
        <taxon>Bacillati</taxon>
        <taxon>Actinomycetota</taxon>
        <taxon>Actinomycetes</taxon>
        <taxon>Micrococcales</taxon>
        <taxon>Microbacteriaceae</taxon>
        <taxon>Microbacterium</taxon>
    </lineage>
</organism>
<evidence type="ECO:0000259" key="2">
    <source>
        <dbReference type="Pfam" id="PF00465"/>
    </source>
</evidence>
<keyword evidence="1" id="KW-0560">Oxidoreductase</keyword>
<dbReference type="PANTHER" id="PTHR11496:SF83">
    <property type="entry name" value="HYDROXYACID-OXOACID TRANSHYDROGENASE, MITOCHONDRIAL"/>
    <property type="match status" value="1"/>
</dbReference>
<dbReference type="InterPro" id="IPR056798">
    <property type="entry name" value="ADH_Fe_C"/>
</dbReference>
<keyword evidence="5" id="KW-1185">Reference proteome</keyword>
<name>A0A7Y9KIU1_9MICO</name>
<dbReference type="EMBL" id="JACCBV010000001">
    <property type="protein sequence ID" value="NYE18966.1"/>
    <property type="molecule type" value="Genomic_DNA"/>
</dbReference>
<dbReference type="GO" id="GO:0046872">
    <property type="term" value="F:metal ion binding"/>
    <property type="evidence" value="ECO:0007669"/>
    <property type="project" value="InterPro"/>
</dbReference>
<evidence type="ECO:0000256" key="1">
    <source>
        <dbReference type="ARBA" id="ARBA00023002"/>
    </source>
</evidence>
<dbReference type="InterPro" id="IPR039697">
    <property type="entry name" value="Alcohol_dehydrogenase_Fe"/>
</dbReference>